<evidence type="ECO:0000256" key="1">
    <source>
        <dbReference type="SAM" id="MobiDB-lite"/>
    </source>
</evidence>
<feature type="region of interest" description="Disordered" evidence="1">
    <location>
        <begin position="1"/>
        <end position="63"/>
    </location>
</feature>
<dbReference type="AlphaFoldDB" id="A0AAE0EWP2"/>
<name>A0AAE0EWP2_9CHLO</name>
<dbReference type="EMBL" id="LGRX02032831">
    <property type="protein sequence ID" value="KAK3243486.1"/>
    <property type="molecule type" value="Genomic_DNA"/>
</dbReference>
<evidence type="ECO:0000313" key="3">
    <source>
        <dbReference type="Proteomes" id="UP001190700"/>
    </source>
</evidence>
<feature type="compositionally biased region" description="Basic residues" evidence="1">
    <location>
        <begin position="47"/>
        <end position="56"/>
    </location>
</feature>
<sequence length="141" mass="15251">MVYQRAGAQKAKSVACMEPASSSHEARAARRAAQAPPRAPGGIQSRIQKRVGRAKITRTSEVTQSSAMVVAGNPDQMNVAGPEELELDKEAADLIEQKKAELYDALLKEDKETARNTATAGKFFGKFAKTFLKRPHVSISP</sequence>
<protein>
    <submittedName>
        <fullName evidence="2">Uncharacterized protein</fullName>
    </submittedName>
</protein>
<keyword evidence="3" id="KW-1185">Reference proteome</keyword>
<organism evidence="2 3">
    <name type="scientific">Cymbomonas tetramitiformis</name>
    <dbReference type="NCBI Taxonomy" id="36881"/>
    <lineage>
        <taxon>Eukaryota</taxon>
        <taxon>Viridiplantae</taxon>
        <taxon>Chlorophyta</taxon>
        <taxon>Pyramimonadophyceae</taxon>
        <taxon>Pyramimonadales</taxon>
        <taxon>Pyramimonadaceae</taxon>
        <taxon>Cymbomonas</taxon>
    </lineage>
</organism>
<reference evidence="2 3" key="1">
    <citation type="journal article" date="2015" name="Genome Biol. Evol.">
        <title>Comparative Genomics of a Bacterivorous Green Alga Reveals Evolutionary Causalities and Consequences of Phago-Mixotrophic Mode of Nutrition.</title>
        <authorList>
            <person name="Burns J.A."/>
            <person name="Paasch A."/>
            <person name="Narechania A."/>
            <person name="Kim E."/>
        </authorList>
    </citation>
    <scope>NUCLEOTIDE SEQUENCE [LARGE SCALE GENOMIC DNA]</scope>
    <source>
        <strain evidence="2 3">PLY_AMNH</strain>
    </source>
</reference>
<gene>
    <name evidence="2" type="ORF">CYMTET_46865</name>
</gene>
<accession>A0AAE0EWP2</accession>
<evidence type="ECO:0000313" key="2">
    <source>
        <dbReference type="EMBL" id="KAK3243486.1"/>
    </source>
</evidence>
<dbReference type="Proteomes" id="UP001190700">
    <property type="component" value="Unassembled WGS sequence"/>
</dbReference>
<proteinExistence type="predicted"/>
<comment type="caution">
    <text evidence="2">The sequence shown here is derived from an EMBL/GenBank/DDBJ whole genome shotgun (WGS) entry which is preliminary data.</text>
</comment>